<dbReference type="PRINTS" id="PR00081">
    <property type="entry name" value="GDHRDH"/>
</dbReference>
<evidence type="ECO:0000313" key="5">
    <source>
        <dbReference type="Proteomes" id="UP000292052"/>
    </source>
</evidence>
<evidence type="ECO:0000313" key="4">
    <source>
        <dbReference type="EMBL" id="RZC32643.1"/>
    </source>
</evidence>
<dbReference type="OrthoDB" id="1933717at2759"/>
<reference evidence="4 5" key="1">
    <citation type="submission" date="2017-03" db="EMBL/GenBank/DDBJ databases">
        <title>Genome of the blue death feigning beetle - Asbolus verrucosus.</title>
        <authorList>
            <person name="Rider S.D."/>
        </authorList>
    </citation>
    <scope>NUCLEOTIDE SEQUENCE [LARGE SCALE GENOMIC DNA]</scope>
    <source>
        <strain evidence="4">Butters</strain>
        <tissue evidence="4">Head and leg muscle</tissue>
    </source>
</reference>
<evidence type="ECO:0000256" key="3">
    <source>
        <dbReference type="RuleBase" id="RU000363"/>
    </source>
</evidence>
<evidence type="ECO:0000256" key="2">
    <source>
        <dbReference type="ARBA" id="ARBA00023002"/>
    </source>
</evidence>
<dbReference type="GO" id="GO:0016616">
    <property type="term" value="F:oxidoreductase activity, acting on the CH-OH group of donors, NAD or NADP as acceptor"/>
    <property type="evidence" value="ECO:0007669"/>
    <property type="project" value="UniProtKB-ARBA"/>
</dbReference>
<dbReference type="InterPro" id="IPR002347">
    <property type="entry name" value="SDR_fam"/>
</dbReference>
<sequence length="253" mass="28128">MVLSMERWVGKVAIVTGASEGIGAAIVDQLVEYGLIVVGMARRVGLMEQCAEELGDKKGKLHPYKVDLTKEEEVLEAFKWVEDNVGPVHILVNNAGVCKSTSLYDGNIDDWRYVINLNLLAVCIGSKEAIRVMRENQINGHIINVNSIYGHRVPSYPGINMYSPTKHALTCYTEYLRREFNSIGCRIKLTSLSPGFVTTEMTVLNPNDTIRELLKTFPMLKSEDVADAAIFALSTPEDVDVHELTIKPIGEME</sequence>
<proteinExistence type="inferred from homology"/>
<dbReference type="Pfam" id="PF00106">
    <property type="entry name" value="adh_short"/>
    <property type="match status" value="1"/>
</dbReference>
<evidence type="ECO:0000256" key="1">
    <source>
        <dbReference type="ARBA" id="ARBA00006484"/>
    </source>
</evidence>
<dbReference type="SUPFAM" id="SSF51735">
    <property type="entry name" value="NAD(P)-binding Rossmann-fold domains"/>
    <property type="match status" value="1"/>
</dbReference>
<comment type="similarity">
    <text evidence="1 3">Belongs to the short-chain dehydrogenases/reductases (SDR) family.</text>
</comment>
<dbReference type="Proteomes" id="UP000292052">
    <property type="component" value="Unassembled WGS sequence"/>
</dbReference>
<dbReference type="AlphaFoldDB" id="A0A482VIX9"/>
<dbReference type="PANTHER" id="PTHR43115:SF4">
    <property type="entry name" value="DEHYDROGENASE_REDUCTASE SDR FAMILY MEMBER 11"/>
    <property type="match status" value="1"/>
</dbReference>
<keyword evidence="5" id="KW-1185">Reference proteome</keyword>
<dbReference type="PANTHER" id="PTHR43115">
    <property type="entry name" value="DEHYDROGENASE/REDUCTASE SDR FAMILY MEMBER 11"/>
    <property type="match status" value="1"/>
</dbReference>
<dbReference type="InterPro" id="IPR036291">
    <property type="entry name" value="NAD(P)-bd_dom_sf"/>
</dbReference>
<protein>
    <submittedName>
        <fullName evidence="4">Adh short, KR and/or Epimerase domain containing protein</fullName>
    </submittedName>
</protein>
<dbReference type="PRINTS" id="PR00080">
    <property type="entry name" value="SDRFAMILY"/>
</dbReference>
<name>A0A482VIX9_ASBVE</name>
<gene>
    <name evidence="4" type="ORF">BDFB_011755</name>
</gene>
<dbReference type="EMBL" id="QDEB01095710">
    <property type="protein sequence ID" value="RZC32643.1"/>
    <property type="molecule type" value="Genomic_DNA"/>
</dbReference>
<organism evidence="4 5">
    <name type="scientific">Asbolus verrucosus</name>
    <name type="common">Desert ironclad beetle</name>
    <dbReference type="NCBI Taxonomy" id="1661398"/>
    <lineage>
        <taxon>Eukaryota</taxon>
        <taxon>Metazoa</taxon>
        <taxon>Ecdysozoa</taxon>
        <taxon>Arthropoda</taxon>
        <taxon>Hexapoda</taxon>
        <taxon>Insecta</taxon>
        <taxon>Pterygota</taxon>
        <taxon>Neoptera</taxon>
        <taxon>Endopterygota</taxon>
        <taxon>Coleoptera</taxon>
        <taxon>Polyphaga</taxon>
        <taxon>Cucujiformia</taxon>
        <taxon>Tenebrionidae</taxon>
        <taxon>Pimeliinae</taxon>
        <taxon>Asbolus</taxon>
    </lineage>
</organism>
<dbReference type="STRING" id="1661398.A0A482VIX9"/>
<dbReference type="Gene3D" id="3.40.50.720">
    <property type="entry name" value="NAD(P)-binding Rossmann-like Domain"/>
    <property type="match status" value="1"/>
</dbReference>
<dbReference type="FunFam" id="3.40.50.720:FF:000047">
    <property type="entry name" value="NADP-dependent L-serine/L-allo-threonine dehydrogenase"/>
    <property type="match status" value="1"/>
</dbReference>
<comment type="caution">
    <text evidence="4">The sequence shown here is derived from an EMBL/GenBank/DDBJ whole genome shotgun (WGS) entry which is preliminary data.</text>
</comment>
<accession>A0A482VIX9</accession>
<keyword evidence="2" id="KW-0560">Oxidoreductase</keyword>